<evidence type="ECO:0000256" key="1">
    <source>
        <dbReference type="SAM" id="SignalP"/>
    </source>
</evidence>
<proteinExistence type="predicted"/>
<dbReference type="Proteomes" id="UP000192257">
    <property type="component" value="Unassembled WGS sequence"/>
</dbReference>
<comment type="caution">
    <text evidence="2">The sequence shown here is derived from an EMBL/GenBank/DDBJ whole genome shotgun (WGS) entry which is preliminary data.</text>
</comment>
<keyword evidence="1" id="KW-0732">Signal</keyword>
<sequence>MLTIQRLPSPLITTGLLLLLLPLCLTFTCSAAPAHAPTLLSVAGSVVVPLNATPFIDVQVVDGSSGAVLRFLPLDASRTFAFAGLPPAATEVRLFLRLPERRFRFSPEASTLAVAIPKNTVGGVAPWLQLTAAVEELQSTPAGEQQQGSLLALLVTVVGMVLAIAGRHKLVSLLHLPVVKLPKQRRMVVPMSR</sequence>
<dbReference type="GeneID" id="39983639"/>
<accession>A0A1X0P359</accession>
<name>A0A1X0P359_9TRYP</name>
<dbReference type="RefSeq" id="XP_028885055.1">
    <property type="nucleotide sequence ID" value="XM_029023859.1"/>
</dbReference>
<organism evidence="2 3">
    <name type="scientific">Trypanosoma theileri</name>
    <dbReference type="NCBI Taxonomy" id="67003"/>
    <lineage>
        <taxon>Eukaryota</taxon>
        <taxon>Discoba</taxon>
        <taxon>Euglenozoa</taxon>
        <taxon>Kinetoplastea</taxon>
        <taxon>Metakinetoplastina</taxon>
        <taxon>Trypanosomatida</taxon>
        <taxon>Trypanosomatidae</taxon>
        <taxon>Trypanosoma</taxon>
    </lineage>
</organism>
<reference evidence="2 3" key="1">
    <citation type="submission" date="2017-03" db="EMBL/GenBank/DDBJ databases">
        <title>An alternative strategy for trypanosome survival in the mammalian bloodstream revealed through genome and transcriptome analysis of the ubiquitous bovine parasite Trypanosoma (Megatrypanum) theileri.</title>
        <authorList>
            <person name="Kelly S."/>
            <person name="Ivens A."/>
            <person name="Mott A."/>
            <person name="O'Neill E."/>
            <person name="Emms D."/>
            <person name="Macleod O."/>
            <person name="Voorheis P."/>
            <person name="Matthews J."/>
            <person name="Matthews K."/>
            <person name="Carrington M."/>
        </authorList>
    </citation>
    <scope>NUCLEOTIDE SEQUENCE [LARGE SCALE GENOMIC DNA]</scope>
    <source>
        <strain evidence="2">Edinburgh</strain>
    </source>
</reference>
<gene>
    <name evidence="2" type="ORF">TM35_000074130</name>
</gene>
<dbReference type="OrthoDB" id="249208at2759"/>
<feature type="signal peptide" evidence="1">
    <location>
        <begin position="1"/>
        <end position="31"/>
    </location>
</feature>
<evidence type="ECO:0000313" key="2">
    <source>
        <dbReference type="EMBL" id="ORC90989.1"/>
    </source>
</evidence>
<dbReference type="VEuPathDB" id="TriTrypDB:TM35_000074130"/>
<keyword evidence="3" id="KW-1185">Reference proteome</keyword>
<feature type="chain" id="PRO_5012755335" evidence="1">
    <location>
        <begin position="32"/>
        <end position="193"/>
    </location>
</feature>
<dbReference type="EMBL" id="NBCO01000007">
    <property type="protein sequence ID" value="ORC90989.1"/>
    <property type="molecule type" value="Genomic_DNA"/>
</dbReference>
<protein>
    <submittedName>
        <fullName evidence="2">Uncharacterized protein</fullName>
    </submittedName>
</protein>
<dbReference type="AlphaFoldDB" id="A0A1X0P359"/>
<evidence type="ECO:0000313" key="3">
    <source>
        <dbReference type="Proteomes" id="UP000192257"/>
    </source>
</evidence>